<dbReference type="EMBL" id="AP008217">
    <property type="protein sequence ID" value="BAF27814.2"/>
    <property type="molecule type" value="Genomic_DNA"/>
</dbReference>
<evidence type="ECO:0000313" key="2">
    <source>
        <dbReference type="Proteomes" id="UP000000763"/>
    </source>
</evidence>
<sequence length="70" mass="8213">MDYMKLMQKHFDNSADITSSCAPVGKRHMSSLTTRKTLERSDCSLMQTWHSVRRKLLMFFKKGTEQNRGE</sequence>
<reference evidence="2" key="2">
    <citation type="journal article" date="2008" name="Nucleic Acids Res.">
        <title>The rice annotation project database (RAP-DB): 2008 update.</title>
        <authorList>
            <consortium name="The rice annotation project (RAP)"/>
        </authorList>
    </citation>
    <scope>GENOME REANNOTATION</scope>
    <source>
        <strain evidence="2">cv. Nipponbare</strain>
    </source>
</reference>
<dbReference type="Proteomes" id="UP000000763">
    <property type="component" value="Chromosome 11"/>
</dbReference>
<evidence type="ECO:0000313" key="1">
    <source>
        <dbReference type="EMBL" id="BAF27814.2"/>
    </source>
</evidence>
<protein>
    <submittedName>
        <fullName evidence="1">Os11g0204600 protein</fullName>
    </submittedName>
</protein>
<dbReference type="AlphaFoldDB" id="Q0IU01"/>
<accession>Q0IU01</accession>
<organism evidence="1 2">
    <name type="scientific">Oryza sativa subsp. japonica</name>
    <name type="common">Rice</name>
    <dbReference type="NCBI Taxonomy" id="39947"/>
    <lineage>
        <taxon>Eukaryota</taxon>
        <taxon>Viridiplantae</taxon>
        <taxon>Streptophyta</taxon>
        <taxon>Embryophyta</taxon>
        <taxon>Tracheophyta</taxon>
        <taxon>Spermatophyta</taxon>
        <taxon>Magnoliopsida</taxon>
        <taxon>Liliopsida</taxon>
        <taxon>Poales</taxon>
        <taxon>Poaceae</taxon>
        <taxon>BOP clade</taxon>
        <taxon>Oryzoideae</taxon>
        <taxon>Oryzeae</taxon>
        <taxon>Oryzinae</taxon>
        <taxon>Oryza</taxon>
        <taxon>Oryza sativa</taxon>
    </lineage>
</organism>
<dbReference type="KEGG" id="dosa:Os11g0204600"/>
<gene>
    <name evidence="1" type="ordered locus">Os11g0204600</name>
</gene>
<name>Q0IU01_ORYSJ</name>
<reference evidence="1 2" key="1">
    <citation type="journal article" date="2005" name="Nature">
        <title>The map-based sequence of the rice genome.</title>
        <authorList>
            <consortium name="International rice genome sequencing project (IRGSP)"/>
            <person name="Matsumoto T."/>
            <person name="Wu J."/>
            <person name="Kanamori H."/>
            <person name="Katayose Y."/>
            <person name="Fujisawa M."/>
            <person name="Namiki N."/>
            <person name="Mizuno H."/>
            <person name="Yamamoto K."/>
            <person name="Antonio B.A."/>
            <person name="Baba T."/>
            <person name="Sakata K."/>
            <person name="Nagamura Y."/>
            <person name="Aoki H."/>
            <person name="Arikawa K."/>
            <person name="Arita K."/>
            <person name="Bito T."/>
            <person name="Chiden Y."/>
            <person name="Fujitsuka N."/>
            <person name="Fukunaka R."/>
            <person name="Hamada M."/>
            <person name="Harada C."/>
            <person name="Hayashi A."/>
            <person name="Hijishita S."/>
            <person name="Honda M."/>
            <person name="Hosokawa S."/>
            <person name="Ichikawa Y."/>
            <person name="Idonuma A."/>
            <person name="Iijima M."/>
            <person name="Ikeda M."/>
            <person name="Ikeno M."/>
            <person name="Ito K."/>
            <person name="Ito S."/>
            <person name="Ito T."/>
            <person name="Ito Y."/>
            <person name="Ito Y."/>
            <person name="Iwabuchi A."/>
            <person name="Kamiya K."/>
            <person name="Karasawa W."/>
            <person name="Kurita K."/>
            <person name="Katagiri S."/>
            <person name="Kikuta A."/>
            <person name="Kobayashi H."/>
            <person name="Kobayashi N."/>
            <person name="Machita K."/>
            <person name="Maehara T."/>
            <person name="Masukawa M."/>
            <person name="Mizubayashi T."/>
            <person name="Mukai Y."/>
            <person name="Nagasaki H."/>
            <person name="Nagata Y."/>
            <person name="Naito S."/>
            <person name="Nakashima M."/>
            <person name="Nakama Y."/>
            <person name="Nakamichi Y."/>
            <person name="Nakamura M."/>
            <person name="Meguro A."/>
            <person name="Negishi M."/>
            <person name="Ohta I."/>
            <person name="Ohta T."/>
            <person name="Okamoto M."/>
            <person name="Ono N."/>
            <person name="Saji S."/>
            <person name="Sakaguchi M."/>
            <person name="Sakai K."/>
            <person name="Shibata M."/>
            <person name="Shimokawa T."/>
            <person name="Song J."/>
            <person name="Takazaki Y."/>
            <person name="Terasawa K."/>
            <person name="Tsugane M."/>
            <person name="Tsuji K."/>
            <person name="Ueda S."/>
            <person name="Waki K."/>
            <person name="Yamagata H."/>
            <person name="Yamamoto M."/>
            <person name="Yamamoto S."/>
            <person name="Yamane H."/>
            <person name="Yoshiki S."/>
            <person name="Yoshihara R."/>
            <person name="Yukawa K."/>
            <person name="Zhong H."/>
            <person name="Yano M."/>
            <person name="Yuan Q."/>
            <person name="Ouyang S."/>
            <person name="Liu J."/>
            <person name="Jones K.M."/>
            <person name="Gansberger K."/>
            <person name="Moffat K."/>
            <person name="Hill J."/>
            <person name="Bera J."/>
            <person name="Fadrosh D."/>
            <person name="Jin S."/>
            <person name="Johri S."/>
            <person name="Kim M."/>
            <person name="Overton L."/>
            <person name="Reardon M."/>
            <person name="Tsitrin T."/>
            <person name="Vuong H."/>
            <person name="Weaver B."/>
            <person name="Ciecko A."/>
            <person name="Tallon L."/>
            <person name="Jackson J."/>
            <person name="Pai G."/>
            <person name="Aken S.V."/>
            <person name="Utterback T."/>
            <person name="Reidmuller S."/>
            <person name="Feldblyum T."/>
            <person name="Hsiao J."/>
            <person name="Zismann V."/>
            <person name="Iobst S."/>
            <person name="de Vazeille A.R."/>
            <person name="Buell C.R."/>
            <person name="Ying K."/>
            <person name="Li Y."/>
            <person name="Lu T."/>
            <person name="Huang Y."/>
            <person name="Zhao Q."/>
            <person name="Feng Q."/>
            <person name="Zhang L."/>
            <person name="Zhu J."/>
            <person name="Weng Q."/>
            <person name="Mu J."/>
            <person name="Lu Y."/>
            <person name="Fan D."/>
            <person name="Liu Y."/>
            <person name="Guan J."/>
            <person name="Zhang Y."/>
            <person name="Yu S."/>
            <person name="Liu X."/>
            <person name="Zhang Y."/>
            <person name="Hong G."/>
            <person name="Han B."/>
            <person name="Choisne N."/>
            <person name="Demange N."/>
            <person name="Orjeda G."/>
            <person name="Samain S."/>
            <person name="Cattolico L."/>
            <person name="Pelletier E."/>
            <person name="Couloux A."/>
            <person name="Segurens B."/>
            <person name="Wincker P."/>
            <person name="D'Hont A."/>
            <person name="Scarpelli C."/>
            <person name="Weissenbach J."/>
            <person name="Salanoubat M."/>
            <person name="Quetier F."/>
            <person name="Yu Y."/>
            <person name="Kim H.R."/>
            <person name="Rambo T."/>
            <person name="Currie J."/>
            <person name="Collura K."/>
            <person name="Luo M."/>
            <person name="Yang T."/>
            <person name="Ammiraju J.S.S."/>
            <person name="Engler F."/>
            <person name="Soderlund C."/>
            <person name="Wing R.A."/>
            <person name="Palmer L.E."/>
            <person name="de la Bastide M."/>
            <person name="Spiegel L."/>
            <person name="Nascimento L."/>
            <person name="Zutavern T."/>
            <person name="O'Shaughnessy A."/>
            <person name="Dike S."/>
            <person name="Dedhia N."/>
            <person name="Preston R."/>
            <person name="Balija V."/>
            <person name="McCombie W.R."/>
            <person name="Chow T."/>
            <person name="Chen H."/>
            <person name="Chung M."/>
            <person name="Chen C."/>
            <person name="Shaw J."/>
            <person name="Wu H."/>
            <person name="Hsiao K."/>
            <person name="Chao Y."/>
            <person name="Chu M."/>
            <person name="Cheng C."/>
            <person name="Hour A."/>
            <person name="Lee P."/>
            <person name="Lin S."/>
            <person name="Lin Y."/>
            <person name="Liou J."/>
            <person name="Liu S."/>
            <person name="Hsing Y."/>
            <person name="Raghuvanshi S."/>
            <person name="Mohanty A."/>
            <person name="Bharti A.K."/>
            <person name="Gaur A."/>
            <person name="Gupta V."/>
            <person name="Kumar D."/>
            <person name="Ravi V."/>
            <person name="Vij S."/>
            <person name="Kapur A."/>
            <person name="Khurana P."/>
            <person name="Khurana P."/>
            <person name="Khurana J.P."/>
            <person name="Tyagi A.K."/>
            <person name="Gaikwad K."/>
            <person name="Singh A."/>
            <person name="Dalal V."/>
            <person name="Srivastava S."/>
            <person name="Dixit A."/>
            <person name="Pal A.K."/>
            <person name="Ghazi I.A."/>
            <person name="Yadav M."/>
            <person name="Pandit A."/>
            <person name="Bhargava A."/>
            <person name="Sureshbabu K."/>
            <person name="Batra K."/>
            <person name="Sharma T.R."/>
            <person name="Mohapatra T."/>
            <person name="Singh N.K."/>
            <person name="Messing J."/>
            <person name="Nelson A.B."/>
            <person name="Fuks G."/>
            <person name="Kavchok S."/>
            <person name="Keizer G."/>
            <person name="Linton E."/>
            <person name="Llaca V."/>
            <person name="Song R."/>
            <person name="Tanyolac B."/>
            <person name="Young S."/>
            <person name="Ho-Il K."/>
            <person name="Hahn J.H."/>
            <person name="Sangsakoo G."/>
            <person name="Vanavichit A."/>
            <person name="de Mattos Luiz.A.T."/>
            <person name="Zimmer P.D."/>
            <person name="Malone G."/>
            <person name="Dellagostin O."/>
            <person name="de Oliveira A.C."/>
            <person name="Bevan M."/>
            <person name="Bancroft I."/>
            <person name="Minx P."/>
            <person name="Cordum H."/>
            <person name="Wilson R."/>
            <person name="Cheng Z."/>
            <person name="Jin W."/>
            <person name="Jiang J."/>
            <person name="Leong S.A."/>
            <person name="Iwama H."/>
            <person name="Gojobori T."/>
            <person name="Itoh T."/>
            <person name="Niimura Y."/>
            <person name="Fujii Y."/>
            <person name="Habara T."/>
            <person name="Sakai H."/>
            <person name="Sato Y."/>
            <person name="Wilson G."/>
            <person name="Kumar K."/>
            <person name="McCouch S."/>
            <person name="Juretic N."/>
            <person name="Hoen D."/>
            <person name="Wright S."/>
            <person name="Bruskiewich R."/>
            <person name="Bureau T."/>
            <person name="Miyao A."/>
            <person name="Hirochika H."/>
            <person name="Nishikawa T."/>
            <person name="Kadowaki K."/>
            <person name="Sugiura M."/>
            <person name="Burr B."/>
            <person name="Sasaki T."/>
        </authorList>
    </citation>
    <scope>NUCLEOTIDE SEQUENCE [LARGE SCALE GENOMIC DNA]</scope>
    <source>
        <strain evidence="2">cv. Nipponbare</strain>
    </source>
</reference>
<proteinExistence type="predicted"/>